<keyword evidence="1" id="KW-0732">Signal</keyword>
<proteinExistence type="predicted"/>
<dbReference type="OrthoDB" id="6132182at2759"/>
<protein>
    <submittedName>
        <fullName evidence="2">Uncharacterized protein</fullName>
    </submittedName>
</protein>
<feature type="signal peptide" evidence="1">
    <location>
        <begin position="1"/>
        <end position="22"/>
    </location>
</feature>
<keyword evidence="3" id="KW-1185">Reference proteome</keyword>
<feature type="chain" id="PRO_5008897996" evidence="1">
    <location>
        <begin position="23"/>
        <end position="191"/>
    </location>
</feature>
<reference evidence="2 3" key="1">
    <citation type="journal article" date="2016" name="Nat. Commun.">
        <title>Extremotolerant tardigrade genome and improved radiotolerance of human cultured cells by tardigrade-unique protein.</title>
        <authorList>
            <person name="Hashimoto T."/>
            <person name="Horikawa D.D."/>
            <person name="Saito Y."/>
            <person name="Kuwahara H."/>
            <person name="Kozuka-Hata H."/>
            <person name="Shin-I T."/>
            <person name="Minakuchi Y."/>
            <person name="Ohishi K."/>
            <person name="Motoyama A."/>
            <person name="Aizu T."/>
            <person name="Enomoto A."/>
            <person name="Kondo K."/>
            <person name="Tanaka S."/>
            <person name="Hara Y."/>
            <person name="Koshikawa S."/>
            <person name="Sagara H."/>
            <person name="Miura T."/>
            <person name="Yokobori S."/>
            <person name="Miyagawa K."/>
            <person name="Suzuki Y."/>
            <person name="Kubo T."/>
            <person name="Oyama M."/>
            <person name="Kohara Y."/>
            <person name="Fujiyama A."/>
            <person name="Arakawa K."/>
            <person name="Katayama T."/>
            <person name="Toyoda A."/>
            <person name="Kunieda T."/>
        </authorList>
    </citation>
    <scope>NUCLEOTIDE SEQUENCE [LARGE SCALE GENOMIC DNA]</scope>
    <source>
        <strain evidence="2 3">YOKOZUNA-1</strain>
    </source>
</reference>
<organism evidence="2 3">
    <name type="scientific">Ramazzottius varieornatus</name>
    <name type="common">Water bear</name>
    <name type="synonym">Tardigrade</name>
    <dbReference type="NCBI Taxonomy" id="947166"/>
    <lineage>
        <taxon>Eukaryota</taxon>
        <taxon>Metazoa</taxon>
        <taxon>Ecdysozoa</taxon>
        <taxon>Tardigrada</taxon>
        <taxon>Eutardigrada</taxon>
        <taxon>Parachela</taxon>
        <taxon>Hypsibioidea</taxon>
        <taxon>Ramazzottiidae</taxon>
        <taxon>Ramazzottius</taxon>
    </lineage>
</organism>
<accession>A0A1D1V3E5</accession>
<evidence type="ECO:0000313" key="2">
    <source>
        <dbReference type="EMBL" id="GAU96296.1"/>
    </source>
</evidence>
<sequence>MAAWKSLLLVGAALLLATSVSSQGSDPMVPRAKGTAVVKAAVKAAVKKVIDSSIFPPDHDFLRSIAWVESKDCNDKDTYRPGYYGGCWQVDKIGFIDTQTHPTAKSKLHGPIKAKFGIDWPKTVWSDLEKPFYSALAARMKLYITGVPAMCLQAIPSDVNGQALHWKKCYNTDSGAGTVEKYLEAISHMPK</sequence>
<gene>
    <name evidence="2" type="primary">RvY_07760-1</name>
    <name evidence="2" type="synonym">RvY_07760.1</name>
    <name evidence="2" type="ORF">RvY_07760</name>
</gene>
<comment type="caution">
    <text evidence="2">The sequence shown here is derived from an EMBL/GenBank/DDBJ whole genome shotgun (WGS) entry which is preliminary data.</text>
</comment>
<dbReference type="EMBL" id="BDGG01000003">
    <property type="protein sequence ID" value="GAU96296.1"/>
    <property type="molecule type" value="Genomic_DNA"/>
</dbReference>
<evidence type="ECO:0000313" key="3">
    <source>
        <dbReference type="Proteomes" id="UP000186922"/>
    </source>
</evidence>
<dbReference type="Proteomes" id="UP000186922">
    <property type="component" value="Unassembled WGS sequence"/>
</dbReference>
<evidence type="ECO:0000256" key="1">
    <source>
        <dbReference type="SAM" id="SignalP"/>
    </source>
</evidence>
<name>A0A1D1V3E5_RAMVA</name>
<dbReference type="AlphaFoldDB" id="A0A1D1V3E5"/>